<dbReference type="EMBL" id="JBEDUW010000006">
    <property type="protein sequence ID" value="KAK9922032.1"/>
    <property type="molecule type" value="Genomic_DNA"/>
</dbReference>
<sequence>MAVHLIRHRHLSSPRGPRLVLCHQQFNTAQRSLAPTPFNPSRSSTHPISLIDPAKPALCTRRRSAPECANVHAGAPWILFCGGQRRIAESRLKVAINEKSSLSAREAVVAQQAAEAATAAEQL</sequence>
<keyword evidence="2" id="KW-1185">Reference proteome</keyword>
<gene>
    <name evidence="1" type="ORF">M0R45_030515</name>
</gene>
<evidence type="ECO:0000313" key="2">
    <source>
        <dbReference type="Proteomes" id="UP001457282"/>
    </source>
</evidence>
<evidence type="ECO:0000313" key="1">
    <source>
        <dbReference type="EMBL" id="KAK9922032.1"/>
    </source>
</evidence>
<dbReference type="AlphaFoldDB" id="A0AAW1WC42"/>
<reference evidence="1 2" key="1">
    <citation type="journal article" date="2023" name="G3 (Bethesda)">
        <title>A chromosome-length genome assembly and annotation of blackberry (Rubus argutus, cv. 'Hillquist').</title>
        <authorList>
            <person name="Bruna T."/>
            <person name="Aryal R."/>
            <person name="Dudchenko O."/>
            <person name="Sargent D.J."/>
            <person name="Mead D."/>
            <person name="Buti M."/>
            <person name="Cavallini A."/>
            <person name="Hytonen T."/>
            <person name="Andres J."/>
            <person name="Pham M."/>
            <person name="Weisz D."/>
            <person name="Mascagni F."/>
            <person name="Usai G."/>
            <person name="Natali L."/>
            <person name="Bassil N."/>
            <person name="Fernandez G.E."/>
            <person name="Lomsadze A."/>
            <person name="Armour M."/>
            <person name="Olukolu B."/>
            <person name="Poorten T."/>
            <person name="Britton C."/>
            <person name="Davik J."/>
            <person name="Ashrafi H."/>
            <person name="Aiden E.L."/>
            <person name="Borodovsky M."/>
            <person name="Worthington M."/>
        </authorList>
    </citation>
    <scope>NUCLEOTIDE SEQUENCE [LARGE SCALE GENOMIC DNA]</scope>
    <source>
        <strain evidence="1">PI 553951</strain>
    </source>
</reference>
<proteinExistence type="predicted"/>
<accession>A0AAW1WC42</accession>
<protein>
    <submittedName>
        <fullName evidence="1">Uncharacterized protein</fullName>
    </submittedName>
</protein>
<name>A0AAW1WC42_RUBAR</name>
<comment type="caution">
    <text evidence="1">The sequence shown here is derived from an EMBL/GenBank/DDBJ whole genome shotgun (WGS) entry which is preliminary data.</text>
</comment>
<organism evidence="1 2">
    <name type="scientific">Rubus argutus</name>
    <name type="common">Southern blackberry</name>
    <dbReference type="NCBI Taxonomy" id="59490"/>
    <lineage>
        <taxon>Eukaryota</taxon>
        <taxon>Viridiplantae</taxon>
        <taxon>Streptophyta</taxon>
        <taxon>Embryophyta</taxon>
        <taxon>Tracheophyta</taxon>
        <taxon>Spermatophyta</taxon>
        <taxon>Magnoliopsida</taxon>
        <taxon>eudicotyledons</taxon>
        <taxon>Gunneridae</taxon>
        <taxon>Pentapetalae</taxon>
        <taxon>rosids</taxon>
        <taxon>fabids</taxon>
        <taxon>Rosales</taxon>
        <taxon>Rosaceae</taxon>
        <taxon>Rosoideae</taxon>
        <taxon>Rosoideae incertae sedis</taxon>
        <taxon>Rubus</taxon>
    </lineage>
</organism>
<dbReference type="Proteomes" id="UP001457282">
    <property type="component" value="Unassembled WGS sequence"/>
</dbReference>